<feature type="domain" description="ATP-grasp" evidence="2">
    <location>
        <begin position="125"/>
        <end position="332"/>
    </location>
</feature>
<sequence>MSRPKILIVNTTWWPLAARLADSFLNNGAAVSALVPCDHPIQAIKGVRLYRYAGLKPLTSLRVAIESERPDIIVPADDRATQHLHQLHSKATQWGKRGAALCALIRRSLGDAHYFPLCGSRIPFLEYMSAAGVRVPDGAALNSEADLKAWFLKRPGKAVIKAEGSWGGSGVRIVDNFAEALAAYRDLCQPLPFRRMLRILLVDRNSFVLSDYFYQASPRISIQAYVEGRRANVMALAWRGKLVMSVSVEVMAAQSGTGAATILRRILSDEMTHATEQVAEKLGMSGFFGLDFMIEEETGRAFMIEMNPRATQLGHLSFGSKMLTQALVDTLQGKEVSSEIVQKRVWPMAMFPQALRFPDEIPLKVVALLDVPWSRPELVKELLREPRSRRGLLARFEMWCRHHPAFGNPIRPELFKQLNAILSVPGKHEVTIWKNGLIFELCDVVSKPIIAQVRKVI</sequence>
<dbReference type="InterPro" id="IPR013815">
    <property type="entry name" value="ATP_grasp_subdomain_1"/>
</dbReference>
<keyword evidence="1" id="KW-0547">Nucleotide-binding</keyword>
<reference evidence="3 4" key="1">
    <citation type="journal article" date="2016" name="Microb. Cell Fact.">
        <title>Dissection of exopolysaccharide biosynthesis in Kozakia baliensis.</title>
        <authorList>
            <person name="Brandt J.U."/>
            <person name="Jakob F."/>
            <person name="Behr J."/>
            <person name="Geissler A.J."/>
            <person name="Vogel R.F."/>
        </authorList>
    </citation>
    <scope>NUCLEOTIDE SEQUENCE [LARGE SCALE GENOMIC DNA]</scope>
    <source>
        <strain evidence="3 4">DSM 14400</strain>
    </source>
</reference>
<dbReference type="InterPro" id="IPR003806">
    <property type="entry name" value="ATP-grasp_PylC-type"/>
</dbReference>
<dbReference type="STRING" id="153496.A0U89_05105"/>
<organism evidence="3 4">
    <name type="scientific">Kozakia baliensis</name>
    <dbReference type="NCBI Taxonomy" id="153496"/>
    <lineage>
        <taxon>Bacteria</taxon>
        <taxon>Pseudomonadati</taxon>
        <taxon>Pseudomonadota</taxon>
        <taxon>Alphaproteobacteria</taxon>
        <taxon>Acetobacterales</taxon>
        <taxon>Acetobacteraceae</taxon>
        <taxon>Kozakia</taxon>
    </lineage>
</organism>
<accession>A0A1D8USI9</accession>
<evidence type="ECO:0000313" key="3">
    <source>
        <dbReference type="EMBL" id="AOX16603.1"/>
    </source>
</evidence>
<dbReference type="PROSITE" id="PS50975">
    <property type="entry name" value="ATP_GRASP"/>
    <property type="match status" value="1"/>
</dbReference>
<dbReference type="SUPFAM" id="SSF56059">
    <property type="entry name" value="Glutathione synthetase ATP-binding domain-like"/>
    <property type="match status" value="1"/>
</dbReference>
<dbReference type="EMBL" id="CP014674">
    <property type="protein sequence ID" value="AOX16603.1"/>
    <property type="molecule type" value="Genomic_DNA"/>
</dbReference>
<dbReference type="Pfam" id="PF02655">
    <property type="entry name" value="ATP-grasp_3"/>
    <property type="match status" value="1"/>
</dbReference>
<dbReference type="RefSeq" id="WP_070402342.1">
    <property type="nucleotide sequence ID" value="NZ_BJVW01000014.1"/>
</dbReference>
<keyword evidence="1" id="KW-0067">ATP-binding</keyword>
<dbReference type="Proteomes" id="UP000179145">
    <property type="component" value="Chromosome"/>
</dbReference>
<gene>
    <name evidence="3" type="ORF">A0U89_05105</name>
</gene>
<evidence type="ECO:0000259" key="2">
    <source>
        <dbReference type="PROSITE" id="PS50975"/>
    </source>
</evidence>
<dbReference type="Gene3D" id="3.30.1490.20">
    <property type="entry name" value="ATP-grasp fold, A domain"/>
    <property type="match status" value="1"/>
</dbReference>
<dbReference type="KEGG" id="kba:A0U89_05105"/>
<proteinExistence type="predicted"/>
<name>A0A1D8USI9_9PROT</name>
<evidence type="ECO:0000256" key="1">
    <source>
        <dbReference type="PROSITE-ProRule" id="PRU00409"/>
    </source>
</evidence>
<evidence type="ECO:0000313" key="4">
    <source>
        <dbReference type="Proteomes" id="UP000179145"/>
    </source>
</evidence>
<dbReference type="AlphaFoldDB" id="A0A1D8USI9"/>
<dbReference type="Gene3D" id="3.30.470.20">
    <property type="entry name" value="ATP-grasp fold, B domain"/>
    <property type="match status" value="1"/>
</dbReference>
<dbReference type="GO" id="GO:0005524">
    <property type="term" value="F:ATP binding"/>
    <property type="evidence" value="ECO:0007669"/>
    <property type="project" value="UniProtKB-UniRule"/>
</dbReference>
<keyword evidence="4" id="KW-1185">Reference proteome</keyword>
<dbReference type="OrthoDB" id="9149376at2"/>
<dbReference type="InterPro" id="IPR011761">
    <property type="entry name" value="ATP-grasp"/>
</dbReference>
<protein>
    <recommendedName>
        <fullName evidence="2">ATP-grasp domain-containing protein</fullName>
    </recommendedName>
</protein>
<dbReference type="GO" id="GO:0046872">
    <property type="term" value="F:metal ion binding"/>
    <property type="evidence" value="ECO:0007669"/>
    <property type="project" value="InterPro"/>
</dbReference>